<dbReference type="EMBL" id="BARU01007437">
    <property type="protein sequence ID" value="GAH45155.1"/>
    <property type="molecule type" value="Genomic_DNA"/>
</dbReference>
<sequence length="319" mass="35994">VLDEGRVEKAIALIGKSKGKDRWVIERVKVKKVKGHKGKTDDSEALCRKDGYVYILGSHFGKKKGKDHLREERQFIARFKESSVFAKPDKLTIDELVVSRDEFLLHRLINKRLKELNVPVGEHAEKVKETIKEIIRETQREYKGKWWVHRVGEGDRPINIEGAVFLESGSLLLGLRYPVSKNGNPILVEVEDIDVLFEKGEPVISNAWVLQNVGGKEELRGIRAMERIGDCIHIITGNIDSKPDISILLQAHGPAGIRARSVHYKFVIPRSGVQQISAQLVRNFAVGDVEGIAFTDGRFFCARDKEEEVIILFYSGAGH</sequence>
<dbReference type="AlphaFoldDB" id="X1GJY7"/>
<proteinExistence type="predicted"/>
<protein>
    <submittedName>
        <fullName evidence="1">Uncharacterized protein</fullName>
    </submittedName>
</protein>
<feature type="non-terminal residue" evidence="1">
    <location>
        <position position="1"/>
    </location>
</feature>
<evidence type="ECO:0000313" key="1">
    <source>
        <dbReference type="EMBL" id="GAH45155.1"/>
    </source>
</evidence>
<gene>
    <name evidence="1" type="ORF">S03H2_14646</name>
</gene>
<comment type="caution">
    <text evidence="1">The sequence shown here is derived from an EMBL/GenBank/DDBJ whole genome shotgun (WGS) entry which is preliminary data.</text>
</comment>
<organism evidence="1">
    <name type="scientific">marine sediment metagenome</name>
    <dbReference type="NCBI Taxonomy" id="412755"/>
    <lineage>
        <taxon>unclassified sequences</taxon>
        <taxon>metagenomes</taxon>
        <taxon>ecological metagenomes</taxon>
    </lineage>
</organism>
<accession>X1GJY7</accession>
<reference evidence="1" key="1">
    <citation type="journal article" date="2014" name="Front. Microbiol.">
        <title>High frequency of phylogenetically diverse reductive dehalogenase-homologous genes in deep subseafloor sedimentary metagenomes.</title>
        <authorList>
            <person name="Kawai M."/>
            <person name="Futagami T."/>
            <person name="Toyoda A."/>
            <person name="Takaki Y."/>
            <person name="Nishi S."/>
            <person name="Hori S."/>
            <person name="Arai W."/>
            <person name="Tsubouchi T."/>
            <person name="Morono Y."/>
            <person name="Uchiyama I."/>
            <person name="Ito T."/>
            <person name="Fujiyama A."/>
            <person name="Inagaki F."/>
            <person name="Takami H."/>
        </authorList>
    </citation>
    <scope>NUCLEOTIDE SEQUENCE</scope>
    <source>
        <strain evidence="1">Expedition CK06-06</strain>
    </source>
</reference>
<name>X1GJY7_9ZZZZ</name>